<sequence length="518" mass="59056">MVIDKVNHFLDYMEFEKYFNLGALGEDTLAKWCREVGIVITSSAHEDVNGWDSFLEFPYLKTDLPRDLQSTPIECKVQVKSTQGKRGKCDIKLSALKRLVNYSSPAFILFLEFSEDSLPHLESAYLVHVDESMIHRVLKRVRKNDISKAPKELNKLVITVNYDERVKLKSTYANEFVDKVLTHIPSGMEKYQENKKAIIKTTGYSKSGFSFSFKAEPSEIQSHLKDSYLGYQPIPINASESITKDNRFDLAEGAVVIKESQNTQVTITPNVSGQCNLKVRTTPYSPAITFSTDVVHKVRITANDTGFFLRSDLFSIEISVKEGEFHVTPHLTTDKTTSIQGAINFLRVFHTSQRGNDQLWEMHFLEDDRKLNATCTVSHQNNKDDLIESLILIYQSYNLEPSKLVSLDQLAQDEERINILAKFLRNEPAGVCLEPHPDDVIDVSEDIQNVMPFVVQIGEYVLGSVFLMHANVEDSKYVVHTIETLEPFVFENRSPTSDELKEITQIHINRLEQLTSKF</sequence>
<protein>
    <recommendedName>
        <fullName evidence="3">DUF4365 domain-containing protein</fullName>
    </recommendedName>
</protein>
<accession>A0ABW7J0W1</accession>
<dbReference type="RefSeq" id="WP_394631538.1">
    <property type="nucleotide sequence ID" value="NZ_JBIHSE010000001.1"/>
</dbReference>
<dbReference type="EMBL" id="JBIHSE010000001">
    <property type="protein sequence ID" value="MFH0269922.1"/>
    <property type="molecule type" value="Genomic_DNA"/>
</dbReference>
<evidence type="ECO:0000313" key="1">
    <source>
        <dbReference type="EMBL" id="MFH0269922.1"/>
    </source>
</evidence>
<gene>
    <name evidence="1" type="ORF">ACGRHZ_00860</name>
</gene>
<evidence type="ECO:0008006" key="3">
    <source>
        <dbReference type="Google" id="ProtNLM"/>
    </source>
</evidence>
<evidence type="ECO:0000313" key="2">
    <source>
        <dbReference type="Proteomes" id="UP001607221"/>
    </source>
</evidence>
<reference evidence="1 2" key="1">
    <citation type="submission" date="2024-10" db="EMBL/GenBank/DDBJ databases">
        <authorList>
            <person name="Yibar A."/>
            <person name="Saticioglu I.B."/>
            <person name="Duman M."/>
            <person name="Ajmi N."/>
            <person name="Gurler F."/>
            <person name="Ay H."/>
            <person name="Onuk E."/>
            <person name="Guler S."/>
            <person name="Romalde J.L."/>
        </authorList>
    </citation>
    <scope>NUCLEOTIDE SEQUENCE [LARGE SCALE GENOMIC DNA]</scope>
    <source>
        <strain evidence="1 2">1-TCBS-A</strain>
    </source>
</reference>
<comment type="caution">
    <text evidence="1">The sequence shown here is derived from an EMBL/GenBank/DDBJ whole genome shotgun (WGS) entry which is preliminary data.</text>
</comment>
<dbReference type="Proteomes" id="UP001607221">
    <property type="component" value="Unassembled WGS sequence"/>
</dbReference>
<organism evidence="1 2">
    <name type="scientific">Vibrio jasicida</name>
    <dbReference type="NCBI Taxonomy" id="766224"/>
    <lineage>
        <taxon>Bacteria</taxon>
        <taxon>Pseudomonadati</taxon>
        <taxon>Pseudomonadota</taxon>
        <taxon>Gammaproteobacteria</taxon>
        <taxon>Vibrionales</taxon>
        <taxon>Vibrionaceae</taxon>
        <taxon>Vibrio</taxon>
    </lineage>
</organism>
<name>A0ABW7J0W1_9VIBR</name>
<keyword evidence="2" id="KW-1185">Reference proteome</keyword>
<proteinExistence type="predicted"/>